<gene>
    <name evidence="2" type="ORF">FSP39_010443</name>
</gene>
<accession>A0AA88YQP4</accession>
<proteinExistence type="predicted"/>
<feature type="region of interest" description="Disordered" evidence="1">
    <location>
        <begin position="241"/>
        <end position="312"/>
    </location>
</feature>
<name>A0AA88YQP4_PINIB</name>
<dbReference type="EMBL" id="VSWD01000005">
    <property type="protein sequence ID" value="KAK3102321.1"/>
    <property type="molecule type" value="Genomic_DNA"/>
</dbReference>
<dbReference type="PANTHER" id="PTHR33480">
    <property type="entry name" value="SET DOMAIN-CONTAINING PROTEIN-RELATED"/>
    <property type="match status" value="1"/>
</dbReference>
<organism evidence="2 3">
    <name type="scientific">Pinctada imbricata</name>
    <name type="common">Atlantic pearl-oyster</name>
    <name type="synonym">Pinctada martensii</name>
    <dbReference type="NCBI Taxonomy" id="66713"/>
    <lineage>
        <taxon>Eukaryota</taxon>
        <taxon>Metazoa</taxon>
        <taxon>Spiralia</taxon>
        <taxon>Lophotrochozoa</taxon>
        <taxon>Mollusca</taxon>
        <taxon>Bivalvia</taxon>
        <taxon>Autobranchia</taxon>
        <taxon>Pteriomorphia</taxon>
        <taxon>Pterioida</taxon>
        <taxon>Pterioidea</taxon>
        <taxon>Pteriidae</taxon>
        <taxon>Pinctada</taxon>
    </lineage>
</organism>
<dbReference type="AlphaFoldDB" id="A0AA88YQP4"/>
<reference evidence="2" key="1">
    <citation type="submission" date="2019-08" db="EMBL/GenBank/DDBJ databases">
        <title>The improved chromosome-level genome for the pearl oyster Pinctada fucata martensii using PacBio sequencing and Hi-C.</title>
        <authorList>
            <person name="Zheng Z."/>
        </authorList>
    </citation>
    <scope>NUCLEOTIDE SEQUENCE</scope>
    <source>
        <strain evidence="2">ZZ-2019</strain>
        <tissue evidence="2">Adductor muscle</tissue>
    </source>
</reference>
<feature type="compositionally biased region" description="Acidic residues" evidence="1">
    <location>
        <begin position="241"/>
        <end position="252"/>
    </location>
</feature>
<evidence type="ECO:0000313" key="2">
    <source>
        <dbReference type="EMBL" id="KAK3102321.1"/>
    </source>
</evidence>
<evidence type="ECO:0000313" key="3">
    <source>
        <dbReference type="Proteomes" id="UP001186944"/>
    </source>
</evidence>
<keyword evidence="3" id="KW-1185">Reference proteome</keyword>
<dbReference type="Proteomes" id="UP001186944">
    <property type="component" value="Unassembled WGS sequence"/>
</dbReference>
<sequence length="407" mass="46849">MEILKGKFSPSDLIKNRKPKVQNKECVICSGCGKFLMKDNMYKHRKTCSAISSDGSYVEGISPYVLSAVDSNFSDSYKTSVLERFHRNDVGKQIQEDDWIKMFGYLHFQGTERSINRIEKRKYIMARMRRLAKLFIIFKKVTAGKDVDTSSSVLMFCRENIEYLLKAVGIMTAADDEGQTIRRKFNILMKSSINDVCRQLEEYYLAKLTKEDDLRKEELKNFTSLLNRKWTKYFSAAEEEDLSEENSDSELNEPEKSPQSFIQHSEPEKSPQSCIQHSEPEKSPQSCIQHSEPEKSPQSFIQQSEPEKSPQSCIQHKLSESLNASSIQHYIATEFSTGEEVPNDEGQLMIKHFRQPEIMNKNVNQSPRGVREIMCVDAHLSSLDNTKGKIIEEYIPTMICLRGLKIM</sequence>
<evidence type="ECO:0000256" key="1">
    <source>
        <dbReference type="SAM" id="MobiDB-lite"/>
    </source>
</evidence>
<comment type="caution">
    <text evidence="2">The sequence shown here is derived from an EMBL/GenBank/DDBJ whole genome shotgun (WGS) entry which is preliminary data.</text>
</comment>
<protein>
    <submittedName>
        <fullName evidence="2">Uncharacterized protein</fullName>
    </submittedName>
</protein>
<dbReference type="PANTHER" id="PTHR33480:SF1">
    <property type="entry name" value="TYR RECOMBINASE DOMAIN-CONTAINING PROTEIN"/>
    <property type="match status" value="1"/>
</dbReference>
<feature type="compositionally biased region" description="Polar residues" evidence="1">
    <location>
        <begin position="296"/>
        <end position="312"/>
    </location>
</feature>